<keyword evidence="4" id="KW-1185">Reference proteome</keyword>
<keyword evidence="1" id="KW-1015">Disulfide bond</keyword>
<evidence type="ECO:0000256" key="1">
    <source>
        <dbReference type="ARBA" id="ARBA00023157"/>
    </source>
</evidence>
<feature type="domain" description="Peptidase M12B propeptide" evidence="2">
    <location>
        <begin position="15"/>
        <end position="102"/>
    </location>
</feature>
<name>A0A803XQX0_MELGA</name>
<protein>
    <recommendedName>
        <fullName evidence="2">Peptidase M12B propeptide domain-containing protein</fullName>
    </recommendedName>
</protein>
<reference evidence="3" key="2">
    <citation type="submission" date="2025-08" db="UniProtKB">
        <authorList>
            <consortium name="Ensembl"/>
        </authorList>
    </citation>
    <scope>IDENTIFICATION</scope>
</reference>
<dbReference type="AlphaFoldDB" id="A0A803XQX0"/>
<organism evidence="3 4">
    <name type="scientific">Meleagris gallopavo</name>
    <name type="common">Wild turkey</name>
    <dbReference type="NCBI Taxonomy" id="9103"/>
    <lineage>
        <taxon>Eukaryota</taxon>
        <taxon>Metazoa</taxon>
        <taxon>Chordata</taxon>
        <taxon>Craniata</taxon>
        <taxon>Vertebrata</taxon>
        <taxon>Euteleostomi</taxon>
        <taxon>Archelosauria</taxon>
        <taxon>Archosauria</taxon>
        <taxon>Dinosauria</taxon>
        <taxon>Saurischia</taxon>
        <taxon>Theropoda</taxon>
        <taxon>Coelurosauria</taxon>
        <taxon>Aves</taxon>
        <taxon>Neognathae</taxon>
        <taxon>Galloanserae</taxon>
        <taxon>Galliformes</taxon>
        <taxon>Phasianidae</taxon>
        <taxon>Meleagridinae</taxon>
        <taxon>Meleagris</taxon>
    </lineage>
</organism>
<reference evidence="3" key="3">
    <citation type="submission" date="2025-09" db="UniProtKB">
        <authorList>
            <consortium name="Ensembl"/>
        </authorList>
    </citation>
    <scope>IDENTIFICATION</scope>
</reference>
<dbReference type="Proteomes" id="UP000001645">
    <property type="component" value="Chromosome 13"/>
</dbReference>
<dbReference type="InParanoid" id="A0A803XQX0"/>
<evidence type="ECO:0000313" key="3">
    <source>
        <dbReference type="Ensembl" id="ENSMGAP00000021916.1"/>
    </source>
</evidence>
<dbReference type="Ensembl" id="ENSMGAT00000030822.1">
    <property type="protein sequence ID" value="ENSMGAP00000021916.1"/>
    <property type="gene ID" value="ENSMGAG00000020260.1"/>
</dbReference>
<evidence type="ECO:0000259" key="2">
    <source>
        <dbReference type="Pfam" id="PF01562"/>
    </source>
</evidence>
<reference evidence="3 4" key="1">
    <citation type="journal article" date="2010" name="PLoS Biol.">
        <title>Multi-platform next-generation sequencing of the domestic turkey (Meleagris gallopavo): genome assembly and analysis.</title>
        <authorList>
            <person name="Dalloul R.A."/>
            <person name="Long J.A."/>
            <person name="Zimin A.V."/>
            <person name="Aslam L."/>
            <person name="Beal K."/>
            <person name="Blomberg L.A."/>
            <person name="Bouffard P."/>
            <person name="Burt D.W."/>
            <person name="Crasta O."/>
            <person name="Crooijmans R.P."/>
            <person name="Cooper K."/>
            <person name="Coulombe R.A."/>
            <person name="De S."/>
            <person name="Delany M.E."/>
            <person name="Dodgson J.B."/>
            <person name="Dong J.J."/>
            <person name="Evans C."/>
            <person name="Frederickson K.M."/>
            <person name="Flicek P."/>
            <person name="Florea L."/>
            <person name="Folkerts O."/>
            <person name="Groenen M.A."/>
            <person name="Harkins T.T."/>
            <person name="Herrero J."/>
            <person name="Hoffmann S."/>
            <person name="Megens H.J."/>
            <person name="Jiang A."/>
            <person name="de Jong P."/>
            <person name="Kaiser P."/>
            <person name="Kim H."/>
            <person name="Kim K.W."/>
            <person name="Kim S."/>
            <person name="Langenberger D."/>
            <person name="Lee M.K."/>
            <person name="Lee T."/>
            <person name="Mane S."/>
            <person name="Marcais G."/>
            <person name="Marz M."/>
            <person name="McElroy A.P."/>
            <person name="Modise T."/>
            <person name="Nefedov M."/>
            <person name="Notredame C."/>
            <person name="Paton I.R."/>
            <person name="Payne W.S."/>
            <person name="Pertea G."/>
            <person name="Prickett D."/>
            <person name="Puiu D."/>
            <person name="Qioa D."/>
            <person name="Raineri E."/>
            <person name="Ruffier M."/>
            <person name="Salzberg S.L."/>
            <person name="Schatz M.C."/>
            <person name="Scheuring C."/>
            <person name="Schmidt C.J."/>
            <person name="Schroeder S."/>
            <person name="Searle S.M."/>
            <person name="Smith E.J."/>
            <person name="Smith J."/>
            <person name="Sonstegard T.S."/>
            <person name="Stadler P.F."/>
            <person name="Tafer H."/>
            <person name="Tu Z.J."/>
            <person name="Van Tassell C.P."/>
            <person name="Vilella A.J."/>
            <person name="Williams K.P."/>
            <person name="Yorke J.A."/>
            <person name="Zhang L."/>
            <person name="Zhang H.B."/>
            <person name="Zhang X."/>
            <person name="Zhang Y."/>
            <person name="Reed K.M."/>
        </authorList>
    </citation>
    <scope>NUCLEOTIDE SEQUENCE [LARGE SCALE GENOMIC DNA]</scope>
</reference>
<dbReference type="InterPro" id="IPR002870">
    <property type="entry name" value="Peptidase_M12B_N"/>
</dbReference>
<proteinExistence type="predicted"/>
<accession>A0A803XQX0</accession>
<dbReference type="Pfam" id="PF01562">
    <property type="entry name" value="Pep_M12B_propep"/>
    <property type="match status" value="1"/>
</dbReference>
<dbReference type="GeneTree" id="ENSGT00940000157553"/>
<sequence length="140" mass="15663">MLKLMANFIVTDYIFVTPVKVDSSGSYISHHVLHSTRKKRSTHSSRSSLHYKFSAFGQELHLELKPSTILSNSFVVQVLGKDGVSDSQEHEIEQCFYQGFIRNDSTSSVAVSTCVGLGSALPLYNSWSLGDLPVWSRFIF</sequence>
<evidence type="ECO:0000313" key="4">
    <source>
        <dbReference type="Proteomes" id="UP000001645"/>
    </source>
</evidence>